<organism evidence="2 3">
    <name type="scientific">Lentinula aciculospora</name>
    <dbReference type="NCBI Taxonomy" id="153920"/>
    <lineage>
        <taxon>Eukaryota</taxon>
        <taxon>Fungi</taxon>
        <taxon>Dikarya</taxon>
        <taxon>Basidiomycota</taxon>
        <taxon>Agaricomycotina</taxon>
        <taxon>Agaricomycetes</taxon>
        <taxon>Agaricomycetidae</taxon>
        <taxon>Agaricales</taxon>
        <taxon>Marasmiineae</taxon>
        <taxon>Omphalotaceae</taxon>
        <taxon>Lentinula</taxon>
    </lineage>
</organism>
<keyword evidence="3" id="KW-1185">Reference proteome</keyword>
<evidence type="ECO:0000313" key="2">
    <source>
        <dbReference type="EMBL" id="KAJ4477498.1"/>
    </source>
</evidence>
<accession>A0A9W9DNI2</accession>
<dbReference type="Proteomes" id="UP001150266">
    <property type="component" value="Unassembled WGS sequence"/>
</dbReference>
<gene>
    <name evidence="2" type="ORF">J3R30DRAFT_3486645</name>
</gene>
<dbReference type="OrthoDB" id="3364132at2759"/>
<dbReference type="Pfam" id="PF25534">
    <property type="entry name" value="DUF7918"/>
    <property type="match status" value="1"/>
</dbReference>
<proteinExistence type="predicted"/>
<comment type="caution">
    <text evidence="2">The sequence shown here is derived from an EMBL/GenBank/DDBJ whole genome shotgun (WGS) entry which is preliminary data.</text>
</comment>
<sequence>MVYGLGDPSHTYTLSGILTSATTRRPFVFTHLELTDNDQYLNETTAGLGVIRLVISHATFSAPANNYTKRDAIGKVHEKSKKATGHKVDLGENKTISYTKTVSTTLHDVIITFIFKYRPLDLLRANGIASTRPA</sequence>
<dbReference type="EMBL" id="JAOTPV010000010">
    <property type="protein sequence ID" value="KAJ4477498.1"/>
    <property type="molecule type" value="Genomic_DNA"/>
</dbReference>
<dbReference type="AlphaFoldDB" id="A0A9W9DNI2"/>
<name>A0A9W9DNI2_9AGAR</name>
<feature type="domain" description="DUF7918" evidence="1">
    <location>
        <begin position="19"/>
        <end position="129"/>
    </location>
</feature>
<protein>
    <recommendedName>
        <fullName evidence="1">DUF7918 domain-containing protein</fullName>
    </recommendedName>
</protein>
<dbReference type="InterPro" id="IPR057678">
    <property type="entry name" value="DUF7918"/>
</dbReference>
<evidence type="ECO:0000259" key="1">
    <source>
        <dbReference type="Pfam" id="PF25534"/>
    </source>
</evidence>
<reference evidence="2" key="1">
    <citation type="submission" date="2022-08" db="EMBL/GenBank/DDBJ databases">
        <title>A Global Phylogenomic Analysis of the Shiitake Genus Lentinula.</title>
        <authorList>
            <consortium name="DOE Joint Genome Institute"/>
            <person name="Sierra-Patev S."/>
            <person name="Min B."/>
            <person name="Naranjo-Ortiz M."/>
            <person name="Looney B."/>
            <person name="Konkel Z."/>
            <person name="Slot J.C."/>
            <person name="Sakamoto Y."/>
            <person name="Steenwyk J.L."/>
            <person name="Rokas A."/>
            <person name="Carro J."/>
            <person name="Camarero S."/>
            <person name="Ferreira P."/>
            <person name="Molpeceres G."/>
            <person name="Ruiz-Duenas F.J."/>
            <person name="Serrano A."/>
            <person name="Henrissat B."/>
            <person name="Drula E."/>
            <person name="Hughes K.W."/>
            <person name="Mata J.L."/>
            <person name="Ishikawa N.K."/>
            <person name="Vargas-Isla R."/>
            <person name="Ushijima S."/>
            <person name="Smith C.A."/>
            <person name="Ahrendt S."/>
            <person name="Andreopoulos W."/>
            <person name="He G."/>
            <person name="Labutti K."/>
            <person name="Lipzen A."/>
            <person name="Ng V."/>
            <person name="Riley R."/>
            <person name="Sandor L."/>
            <person name="Barry K."/>
            <person name="Martinez A.T."/>
            <person name="Xiao Y."/>
            <person name="Gibbons J.G."/>
            <person name="Terashima K."/>
            <person name="Grigoriev I.V."/>
            <person name="Hibbett D.S."/>
        </authorList>
    </citation>
    <scope>NUCLEOTIDE SEQUENCE</scope>
    <source>
        <strain evidence="2">JLM2183</strain>
    </source>
</reference>
<evidence type="ECO:0000313" key="3">
    <source>
        <dbReference type="Proteomes" id="UP001150266"/>
    </source>
</evidence>